<evidence type="ECO:0000256" key="1">
    <source>
        <dbReference type="SAM" id="MobiDB-lite"/>
    </source>
</evidence>
<dbReference type="RefSeq" id="WP_337706390.1">
    <property type="nucleotide sequence ID" value="NZ_JBBEGM010000015.1"/>
</dbReference>
<name>A0ABU8MDN1_9PSEU</name>
<accession>A0ABU8MDN1</accession>
<dbReference type="Proteomes" id="UP001369736">
    <property type="component" value="Unassembled WGS sequence"/>
</dbReference>
<keyword evidence="3" id="KW-1185">Reference proteome</keyword>
<proteinExistence type="predicted"/>
<reference evidence="2 3" key="1">
    <citation type="submission" date="2024-03" db="EMBL/GenBank/DDBJ databases">
        <title>Actinomycetospora sp. OC33-EN07, a novel actinomycete isolated from wild orchid (Aerides multiflora).</title>
        <authorList>
            <person name="Suriyachadkun C."/>
        </authorList>
    </citation>
    <scope>NUCLEOTIDE SEQUENCE [LARGE SCALE GENOMIC DNA]</scope>
    <source>
        <strain evidence="2 3">OC33-EN07</strain>
    </source>
</reference>
<protein>
    <submittedName>
        <fullName evidence="2">Uncharacterized protein</fullName>
    </submittedName>
</protein>
<feature type="compositionally biased region" description="Pro residues" evidence="1">
    <location>
        <begin position="69"/>
        <end position="79"/>
    </location>
</feature>
<feature type="region of interest" description="Disordered" evidence="1">
    <location>
        <begin position="68"/>
        <end position="93"/>
    </location>
</feature>
<organism evidence="2 3">
    <name type="scientific">Actinomycetospora flava</name>
    <dbReference type="NCBI Taxonomy" id="3129232"/>
    <lineage>
        <taxon>Bacteria</taxon>
        <taxon>Bacillati</taxon>
        <taxon>Actinomycetota</taxon>
        <taxon>Actinomycetes</taxon>
        <taxon>Pseudonocardiales</taxon>
        <taxon>Pseudonocardiaceae</taxon>
        <taxon>Actinomycetospora</taxon>
    </lineage>
</organism>
<evidence type="ECO:0000313" key="3">
    <source>
        <dbReference type="Proteomes" id="UP001369736"/>
    </source>
</evidence>
<comment type="caution">
    <text evidence="2">The sequence shown here is derived from an EMBL/GenBank/DDBJ whole genome shotgun (WGS) entry which is preliminary data.</text>
</comment>
<evidence type="ECO:0000313" key="2">
    <source>
        <dbReference type="EMBL" id="MEJ2865019.1"/>
    </source>
</evidence>
<dbReference type="EMBL" id="JBBEGM010000015">
    <property type="protein sequence ID" value="MEJ2865019.1"/>
    <property type="molecule type" value="Genomic_DNA"/>
</dbReference>
<sequence>MERQTIRHPAPPRIEAPAGLADVGELGEPWAAAAWQHAVAIAAGWRGDAPARTPWGYPPPIPYAAIPRPRGPIPAPPQHARPGTTPRRLLAPA</sequence>
<gene>
    <name evidence="2" type="ORF">WCD58_27935</name>
</gene>